<reference evidence="1" key="1">
    <citation type="journal article" date="2019" name="Sci. Rep.">
        <title>Draft genome of Tanacetum cinerariifolium, the natural source of mosquito coil.</title>
        <authorList>
            <person name="Yamashiro T."/>
            <person name="Shiraishi A."/>
            <person name="Satake H."/>
            <person name="Nakayama K."/>
        </authorList>
    </citation>
    <scope>NUCLEOTIDE SEQUENCE</scope>
</reference>
<protein>
    <recommendedName>
        <fullName evidence="2">Gag-Pol polyprotein</fullName>
    </recommendedName>
</protein>
<dbReference type="EMBL" id="BKCJ010008784">
    <property type="protein sequence ID" value="GEU83946.1"/>
    <property type="molecule type" value="Genomic_DNA"/>
</dbReference>
<evidence type="ECO:0008006" key="2">
    <source>
        <dbReference type="Google" id="ProtNLM"/>
    </source>
</evidence>
<sequence>MQTQTSNTLHNAIMEAGSKDRPPMLAPGNYIQWKSRIKRYIDTKPNQELIHYCFENPPYELGWKDKPVLNFKGNPTTATERVFETYKNVKQEIRDQLNAEAEAIQIIHTVIDNDIYSTVDACPNACEMWKAIERLKQGESINVQDLETNLFWEFGKFTSLDGESLESYYSRFYKIMNELTRNQCKVTNHQVNVQFLLQLQPDFV</sequence>
<feature type="non-terminal residue" evidence="1">
    <location>
        <position position="204"/>
    </location>
</feature>
<gene>
    <name evidence="1" type="ORF">Tci_055924</name>
</gene>
<organism evidence="1">
    <name type="scientific">Tanacetum cinerariifolium</name>
    <name type="common">Dalmatian daisy</name>
    <name type="synonym">Chrysanthemum cinerariifolium</name>
    <dbReference type="NCBI Taxonomy" id="118510"/>
    <lineage>
        <taxon>Eukaryota</taxon>
        <taxon>Viridiplantae</taxon>
        <taxon>Streptophyta</taxon>
        <taxon>Embryophyta</taxon>
        <taxon>Tracheophyta</taxon>
        <taxon>Spermatophyta</taxon>
        <taxon>Magnoliopsida</taxon>
        <taxon>eudicotyledons</taxon>
        <taxon>Gunneridae</taxon>
        <taxon>Pentapetalae</taxon>
        <taxon>asterids</taxon>
        <taxon>campanulids</taxon>
        <taxon>Asterales</taxon>
        <taxon>Asteraceae</taxon>
        <taxon>Asteroideae</taxon>
        <taxon>Anthemideae</taxon>
        <taxon>Anthemidinae</taxon>
        <taxon>Tanacetum</taxon>
    </lineage>
</organism>
<accession>A0A6L2NCH9</accession>
<proteinExistence type="predicted"/>
<dbReference type="Pfam" id="PF14223">
    <property type="entry name" value="Retrotran_gag_2"/>
    <property type="match status" value="1"/>
</dbReference>
<evidence type="ECO:0000313" key="1">
    <source>
        <dbReference type="EMBL" id="GEU83946.1"/>
    </source>
</evidence>
<name>A0A6L2NCH9_TANCI</name>
<comment type="caution">
    <text evidence="1">The sequence shown here is derived from an EMBL/GenBank/DDBJ whole genome shotgun (WGS) entry which is preliminary data.</text>
</comment>
<dbReference type="AlphaFoldDB" id="A0A6L2NCH9"/>